<dbReference type="PANTHER" id="PTHR46656">
    <property type="entry name" value="PUTATIVE-RELATED"/>
    <property type="match status" value="1"/>
</dbReference>
<sequence>MKHQLFSALNTNDSARANTPENAPINLLVYAHFSPDENPNWDAINLVTGAINKAAKVTTVSGVQRDFAQYHINFATPHKYETSFAQLGRNLPDFSHIIIYLKCIVEPELTGDHPWKRIKERRRMVQMMRRFVNMNTDVIFVGTARERITFMKSMFFTKPRARIHYVSTTNEIDALSDLASSVGSSVGQDQTSLQQFTRHANFEFEPGALNPRYILRHLRSPHANDAELATLCRLALSPQICEHEMIHRIKNQFWPCEDISFQREKKSPIELAQQPTQYPNITRYMLHLFQVFNLQSKFNLSSTSGRNAYISWYQINARSKVPTKWIPQSIESSTKPRSQFFRVPYCDEINAFLSGKSDFDALPHRLQELFTLKKHAHGPTGLMLFFAMLCGAHSQSSGADMLWRDIRLVQWFDAKIRPNLNFAHPQTPNTVSKTTHKLVINGITTGCSGLAANLRMTQNALDTIGLKFETIDTFQPHTDAPTHQRNTISPKRNVLIHHVNAERVPLQLITPELARRNDIYQIGFPLWELSRIPDIHHLGIDMLDELWVPSKFVADLYAHQTSVNIQLMGKSMPELDMLDVLSKTRQRDGDKFRCLTAFDFHSSVERKNPIAAVYAFQKAFPRRRFPDCEFIIKTTKTQSDHWGDPNNQFGQIRRIAFLDSRIKICESILTQANYFRLLASADCLISPHRGEGFGYFAAYALALAKPLIVTNYGGTQDFCNYDNSYPIVAPMIDVPKNHAIYPTQNAQWADISPDAIAKSLQQIYTDYDLAKQRAFRGQREIQTRYCAQRYTQRCFDRLQAIGVI</sequence>
<evidence type="ECO:0000313" key="1">
    <source>
        <dbReference type="EMBL" id="PIB24435.1"/>
    </source>
</evidence>
<comment type="caution">
    <text evidence="1">The sequence shown here is derived from an EMBL/GenBank/DDBJ whole genome shotgun (WGS) entry which is preliminary data.</text>
</comment>
<dbReference type="Gene3D" id="3.40.50.2000">
    <property type="entry name" value="Glycogen Phosphorylase B"/>
    <property type="match status" value="1"/>
</dbReference>
<dbReference type="OrthoDB" id="118340at2"/>
<evidence type="ECO:0000313" key="2">
    <source>
        <dbReference type="Proteomes" id="UP000231516"/>
    </source>
</evidence>
<name>A0A2G5K4U0_9RHOB</name>
<protein>
    <recommendedName>
        <fullName evidence="3">Glycosyl transferase family 1 domain-containing protein</fullName>
    </recommendedName>
</protein>
<dbReference type="EMBL" id="MDGM01000012">
    <property type="protein sequence ID" value="PIB24435.1"/>
    <property type="molecule type" value="Genomic_DNA"/>
</dbReference>
<dbReference type="RefSeq" id="WP_099592793.1">
    <property type="nucleotide sequence ID" value="NZ_MDGM01000012.1"/>
</dbReference>
<dbReference type="SUPFAM" id="SSF53756">
    <property type="entry name" value="UDP-Glycosyltransferase/glycogen phosphorylase"/>
    <property type="match status" value="1"/>
</dbReference>
<gene>
    <name evidence="1" type="ORF">BFP76_04315</name>
</gene>
<reference evidence="1 2" key="1">
    <citation type="submission" date="2016-08" db="EMBL/GenBank/DDBJ databases">
        <title>Draft genome of Amylibacter sp. strain 4G11.</title>
        <authorList>
            <person name="Wong S.-K."/>
            <person name="Hamasaki K."/>
            <person name="Yoshizawa S."/>
        </authorList>
    </citation>
    <scope>NUCLEOTIDE SEQUENCE [LARGE SCALE GENOMIC DNA]</scope>
    <source>
        <strain evidence="1 2">4G11</strain>
    </source>
</reference>
<dbReference type="AlphaFoldDB" id="A0A2G5K4U0"/>
<dbReference type="PANTHER" id="PTHR46656:SF3">
    <property type="entry name" value="PUTATIVE-RELATED"/>
    <property type="match status" value="1"/>
</dbReference>
<accession>A0A2G5K4U0</accession>
<evidence type="ECO:0008006" key="3">
    <source>
        <dbReference type="Google" id="ProtNLM"/>
    </source>
</evidence>
<organism evidence="1 2">
    <name type="scientific">Paramylibacter kogurei</name>
    <dbReference type="NCBI Taxonomy" id="1889778"/>
    <lineage>
        <taxon>Bacteria</taxon>
        <taxon>Pseudomonadati</taxon>
        <taxon>Pseudomonadota</taxon>
        <taxon>Alphaproteobacteria</taxon>
        <taxon>Rhodobacterales</taxon>
        <taxon>Paracoccaceae</taxon>
        <taxon>Paramylibacter</taxon>
    </lineage>
</organism>
<dbReference type="Pfam" id="PF20706">
    <property type="entry name" value="GT4-conflict"/>
    <property type="match status" value="1"/>
</dbReference>
<dbReference type="Proteomes" id="UP000231516">
    <property type="component" value="Unassembled WGS sequence"/>
</dbReference>
<proteinExistence type="predicted"/>
<keyword evidence="2" id="KW-1185">Reference proteome</keyword>